<dbReference type="InterPro" id="IPR046193">
    <property type="entry name" value="DUF6221"/>
</dbReference>
<reference evidence="2 3" key="1">
    <citation type="submission" date="2015-12" db="EMBL/GenBank/DDBJ databases">
        <title>Draft genome sequence of Streptomyces silvensis ATCC 53525, a producer of novel hormone antagonists.</title>
        <authorList>
            <person name="Johnston C.W."/>
            <person name="Li Y."/>
            <person name="Magarvey N.A."/>
        </authorList>
    </citation>
    <scope>NUCLEOTIDE SEQUENCE [LARGE SCALE GENOMIC DNA]</scope>
    <source>
        <strain evidence="2 3">ATCC 53525</strain>
    </source>
</reference>
<protein>
    <submittedName>
        <fullName evidence="2">Uncharacterized protein</fullName>
    </submittedName>
</protein>
<dbReference type="RefSeq" id="WP_058846498.1">
    <property type="nucleotide sequence ID" value="NZ_LOCL01000027.1"/>
</dbReference>
<accession>A0A0W7X8W3</accession>
<dbReference type="OrthoDB" id="4351147at2"/>
<dbReference type="AlphaFoldDB" id="A0A0W7X8W3"/>
<name>A0A0W7X8W3_9ACTN</name>
<keyword evidence="3" id="KW-1185">Reference proteome</keyword>
<dbReference type="EMBL" id="LOCL01000027">
    <property type="protein sequence ID" value="KUF19342.1"/>
    <property type="molecule type" value="Genomic_DNA"/>
</dbReference>
<evidence type="ECO:0000313" key="2">
    <source>
        <dbReference type="EMBL" id="KUF19342.1"/>
    </source>
</evidence>
<sequence length="191" mass="20969">MPFLFDTSTALNTFERCEQLCRTAREAVGRAREIRSEAVRIRQEAAAVRAAMRHRRRQDDRSGPARPTGAPAPAHLVAAAQLTALAAFVHARLDEEVAASGLFHEARCPAGRAPGAPGTPGTPGCRCPVPHRMHQDIAVRRSIVHTSQAAIRDADHGSPHWPHDELSALLHLKALALSYETHGLWQEEWRP</sequence>
<organism evidence="2 3">
    <name type="scientific">Streptomyces silvensis</name>
    <dbReference type="NCBI Taxonomy" id="1765722"/>
    <lineage>
        <taxon>Bacteria</taxon>
        <taxon>Bacillati</taxon>
        <taxon>Actinomycetota</taxon>
        <taxon>Actinomycetes</taxon>
        <taxon>Kitasatosporales</taxon>
        <taxon>Streptomycetaceae</taxon>
        <taxon>Streptomyces</taxon>
    </lineage>
</organism>
<feature type="region of interest" description="Disordered" evidence="1">
    <location>
        <begin position="49"/>
        <end position="71"/>
    </location>
</feature>
<evidence type="ECO:0000313" key="3">
    <source>
        <dbReference type="Proteomes" id="UP000054804"/>
    </source>
</evidence>
<gene>
    <name evidence="2" type="ORF">AT728_30490</name>
</gene>
<dbReference type="Proteomes" id="UP000054804">
    <property type="component" value="Unassembled WGS sequence"/>
</dbReference>
<proteinExistence type="predicted"/>
<evidence type="ECO:0000256" key="1">
    <source>
        <dbReference type="SAM" id="MobiDB-lite"/>
    </source>
</evidence>
<dbReference type="Pfam" id="PF19730">
    <property type="entry name" value="DUF6221"/>
    <property type="match status" value="1"/>
</dbReference>
<comment type="caution">
    <text evidence="2">The sequence shown here is derived from an EMBL/GenBank/DDBJ whole genome shotgun (WGS) entry which is preliminary data.</text>
</comment>